<evidence type="ECO:0000256" key="6">
    <source>
        <dbReference type="ARBA" id="ARBA00023015"/>
    </source>
</evidence>
<reference evidence="12" key="1">
    <citation type="submission" date="2020-06" db="EMBL/GenBank/DDBJ databases">
        <authorList>
            <consortium name="Wellcome Sanger Institute Data Sharing"/>
        </authorList>
    </citation>
    <scope>NUCLEOTIDE SEQUENCE [LARGE SCALE GENOMIC DNA]</scope>
</reference>
<evidence type="ECO:0000313" key="13">
    <source>
        <dbReference type="Proteomes" id="UP000694680"/>
    </source>
</evidence>
<keyword evidence="8" id="KW-0804">Transcription</keyword>
<keyword evidence="13" id="KW-1185">Reference proteome</keyword>
<gene>
    <name evidence="12" type="primary">LOC114462102</name>
</gene>
<dbReference type="SMART" id="SM00355">
    <property type="entry name" value="ZnF_C2H2"/>
    <property type="match status" value="6"/>
</dbReference>
<evidence type="ECO:0000256" key="9">
    <source>
        <dbReference type="ARBA" id="ARBA00023242"/>
    </source>
</evidence>
<organism evidence="12 13">
    <name type="scientific">Gouania willdenowi</name>
    <name type="common">Blunt-snouted clingfish</name>
    <name type="synonym">Lepadogaster willdenowi</name>
    <dbReference type="NCBI Taxonomy" id="441366"/>
    <lineage>
        <taxon>Eukaryota</taxon>
        <taxon>Metazoa</taxon>
        <taxon>Chordata</taxon>
        <taxon>Craniata</taxon>
        <taxon>Vertebrata</taxon>
        <taxon>Euteleostomi</taxon>
        <taxon>Actinopterygii</taxon>
        <taxon>Neopterygii</taxon>
        <taxon>Teleostei</taxon>
        <taxon>Neoteleostei</taxon>
        <taxon>Acanthomorphata</taxon>
        <taxon>Ovalentaria</taxon>
        <taxon>Blenniimorphae</taxon>
        <taxon>Blenniiformes</taxon>
        <taxon>Gobiesocoidei</taxon>
        <taxon>Gobiesocidae</taxon>
        <taxon>Gobiesocinae</taxon>
        <taxon>Gouania</taxon>
    </lineage>
</organism>
<evidence type="ECO:0000256" key="3">
    <source>
        <dbReference type="ARBA" id="ARBA00022737"/>
    </source>
</evidence>
<dbReference type="SUPFAM" id="SSF57667">
    <property type="entry name" value="beta-beta-alpha zinc fingers"/>
    <property type="match status" value="3"/>
</dbReference>
<dbReference type="FunFam" id="3.30.160.60:FF:001732">
    <property type="entry name" value="Zgc:162936"/>
    <property type="match status" value="1"/>
</dbReference>
<dbReference type="GO" id="GO:0005634">
    <property type="term" value="C:nucleus"/>
    <property type="evidence" value="ECO:0007669"/>
    <property type="project" value="UniProtKB-SubCell"/>
</dbReference>
<feature type="domain" description="C2H2-type" evidence="11">
    <location>
        <begin position="456"/>
        <end position="483"/>
    </location>
</feature>
<dbReference type="Gene3D" id="3.30.160.60">
    <property type="entry name" value="Classic Zinc Finger"/>
    <property type="match status" value="6"/>
</dbReference>
<dbReference type="InterPro" id="IPR013087">
    <property type="entry name" value="Znf_C2H2_type"/>
</dbReference>
<keyword evidence="2" id="KW-0479">Metal-binding</keyword>
<accession>A0A8C5DJQ7</accession>
<sequence>MENYKPPSPLSLIGNRTANWCNWEQSFRQFIMASNEKDENAKVSILLHTIGEEAVEVYNTLTVTPEGDELTVEDVLQAFKHYCRPQKNVVVERNQFWSHEMTAETSLDGFITELQQKSKVCEFGMSENEMLRDKLVLSITDPLLKSRLLQESDLTLHRAIEICRATKQGNNLLQFMKTEHGMEEVPVDAESLHQNTGNDLGYQSFLNENPTEKLVLAAFMPKVHLHRLQLQQPSVTEWDFSERRNVEQLFQERLHIKEEPEMLSEGEEEKQLCRQQETNGAAASVKCEDEDEPQASQIHWRQQTEIIMKEEPSTCSLDEFIKMEIVESNGYVAAGSPDQGMASELSQAEVSNEDEDDDRWQKHLSVTGAELKDFDYTLKNVKMFNLSKTVKQKNENEPVKTSTACVGGQKVTLIAASSKRGHTGEKPFRCDVCSKCFSQKSFLVLHMMAHTGEKPLTCDVCGKCFHRKGALQLHIRVHKREKHFKCEVCSKFFSRHTNLKSHMTVHTGEKPYRCEVCSKCFGRRNYLKSHMTVHTGEKPFRCDVCNKCLTRKYDLKIHMASHTGEKRIKCDLCSKCFIRNCDLKRHRRIHTVE</sequence>
<evidence type="ECO:0000313" key="12">
    <source>
        <dbReference type="Ensembl" id="ENSGWIP00000007890.1"/>
    </source>
</evidence>
<dbReference type="InterPro" id="IPR036236">
    <property type="entry name" value="Znf_C2H2_sf"/>
</dbReference>
<feature type="domain" description="C2H2-type" evidence="11">
    <location>
        <begin position="540"/>
        <end position="567"/>
    </location>
</feature>
<keyword evidence="7" id="KW-0238">DNA-binding</keyword>
<reference evidence="12" key="2">
    <citation type="submission" date="2025-08" db="UniProtKB">
        <authorList>
            <consortium name="Ensembl"/>
        </authorList>
    </citation>
    <scope>IDENTIFICATION</scope>
</reference>
<dbReference type="PROSITE" id="PS00028">
    <property type="entry name" value="ZINC_FINGER_C2H2_1"/>
    <property type="match status" value="6"/>
</dbReference>
<evidence type="ECO:0000256" key="2">
    <source>
        <dbReference type="ARBA" id="ARBA00022723"/>
    </source>
</evidence>
<dbReference type="Ensembl" id="ENSGWIT00000008785.1">
    <property type="protein sequence ID" value="ENSGWIP00000007890.1"/>
    <property type="gene ID" value="ENSGWIG00000004617.1"/>
</dbReference>
<protein>
    <submittedName>
        <fullName evidence="12">Gastrula zinc finger protein XlCGF48.2-like</fullName>
    </submittedName>
</protein>
<dbReference type="InterPro" id="IPR050331">
    <property type="entry name" value="Zinc_finger"/>
</dbReference>
<dbReference type="GO" id="GO:0000122">
    <property type="term" value="P:negative regulation of transcription by RNA polymerase II"/>
    <property type="evidence" value="ECO:0007669"/>
    <property type="project" value="UniProtKB-ARBA"/>
</dbReference>
<evidence type="ECO:0000256" key="5">
    <source>
        <dbReference type="ARBA" id="ARBA00022833"/>
    </source>
</evidence>
<keyword evidence="4 10" id="KW-0863">Zinc-finger</keyword>
<dbReference type="GO" id="GO:0005694">
    <property type="term" value="C:chromosome"/>
    <property type="evidence" value="ECO:0007669"/>
    <property type="project" value="UniProtKB-ARBA"/>
</dbReference>
<evidence type="ECO:0000256" key="1">
    <source>
        <dbReference type="ARBA" id="ARBA00004123"/>
    </source>
</evidence>
<evidence type="ECO:0000256" key="8">
    <source>
        <dbReference type="ARBA" id="ARBA00023163"/>
    </source>
</evidence>
<dbReference type="FunFam" id="3.30.160.60:FF:000030">
    <property type="entry name" value="Zinc finger protein 628"/>
    <property type="match status" value="1"/>
</dbReference>
<proteinExistence type="predicted"/>
<keyword evidence="3" id="KW-0677">Repeat</keyword>
<feature type="domain" description="C2H2-type" evidence="11">
    <location>
        <begin position="484"/>
        <end position="511"/>
    </location>
</feature>
<evidence type="ECO:0000256" key="10">
    <source>
        <dbReference type="PROSITE-ProRule" id="PRU00042"/>
    </source>
</evidence>
<evidence type="ECO:0000256" key="4">
    <source>
        <dbReference type="ARBA" id="ARBA00022771"/>
    </source>
</evidence>
<dbReference type="PANTHER" id="PTHR16515">
    <property type="entry name" value="PR DOMAIN ZINC FINGER PROTEIN"/>
    <property type="match status" value="1"/>
</dbReference>
<keyword evidence="9" id="KW-0539">Nucleus</keyword>
<dbReference type="PANTHER" id="PTHR16515:SF49">
    <property type="entry name" value="GASTRULA ZINC FINGER PROTEIN XLCGF49.1-LIKE-RELATED"/>
    <property type="match status" value="1"/>
</dbReference>
<name>A0A8C5DJQ7_GOUWI</name>
<feature type="domain" description="C2H2-type" evidence="11">
    <location>
        <begin position="512"/>
        <end position="539"/>
    </location>
</feature>
<dbReference type="GO" id="GO:0045893">
    <property type="term" value="P:positive regulation of DNA-templated transcription"/>
    <property type="evidence" value="ECO:0007669"/>
    <property type="project" value="UniProtKB-ARBA"/>
</dbReference>
<dbReference type="FunFam" id="3.30.160.60:FF:000446">
    <property type="entry name" value="Zinc finger protein"/>
    <property type="match status" value="2"/>
</dbReference>
<dbReference type="GO" id="GO:0043565">
    <property type="term" value="F:sequence-specific DNA binding"/>
    <property type="evidence" value="ECO:0007669"/>
    <property type="project" value="UniProtKB-ARBA"/>
</dbReference>
<dbReference type="FunFam" id="3.30.160.60:FF:000912">
    <property type="entry name" value="Zinc finger protein 660"/>
    <property type="match status" value="1"/>
</dbReference>
<reference evidence="12" key="3">
    <citation type="submission" date="2025-09" db="UniProtKB">
        <authorList>
            <consortium name="Ensembl"/>
        </authorList>
    </citation>
    <scope>IDENTIFICATION</scope>
</reference>
<feature type="domain" description="C2H2-type" evidence="11">
    <location>
        <begin position="428"/>
        <end position="455"/>
    </location>
</feature>
<dbReference type="GO" id="GO:0045595">
    <property type="term" value="P:regulation of cell differentiation"/>
    <property type="evidence" value="ECO:0007669"/>
    <property type="project" value="UniProtKB-ARBA"/>
</dbReference>
<keyword evidence="5" id="KW-0862">Zinc</keyword>
<dbReference type="Pfam" id="PF00096">
    <property type="entry name" value="zf-C2H2"/>
    <property type="match status" value="6"/>
</dbReference>
<feature type="domain" description="C2H2-type" evidence="11">
    <location>
        <begin position="568"/>
        <end position="593"/>
    </location>
</feature>
<evidence type="ECO:0000259" key="11">
    <source>
        <dbReference type="PROSITE" id="PS50157"/>
    </source>
</evidence>
<dbReference type="GO" id="GO:0008270">
    <property type="term" value="F:zinc ion binding"/>
    <property type="evidence" value="ECO:0007669"/>
    <property type="project" value="UniProtKB-KW"/>
</dbReference>
<dbReference type="Proteomes" id="UP000694680">
    <property type="component" value="Chromosome 4"/>
</dbReference>
<keyword evidence="6" id="KW-0805">Transcription regulation</keyword>
<dbReference type="FunFam" id="3.30.160.60:FF:000624">
    <property type="entry name" value="zinc finger protein 697"/>
    <property type="match status" value="1"/>
</dbReference>
<evidence type="ECO:0000256" key="7">
    <source>
        <dbReference type="ARBA" id="ARBA00023125"/>
    </source>
</evidence>
<comment type="subcellular location">
    <subcellularLocation>
        <location evidence="1">Nucleus</location>
    </subcellularLocation>
</comment>
<dbReference type="PROSITE" id="PS50157">
    <property type="entry name" value="ZINC_FINGER_C2H2_2"/>
    <property type="match status" value="6"/>
</dbReference>
<dbReference type="AlphaFoldDB" id="A0A8C5DJQ7"/>